<protein>
    <submittedName>
        <fullName evidence="1">Uncharacterized protein</fullName>
    </submittedName>
</protein>
<dbReference type="AlphaFoldDB" id="A0AAE0MXL9"/>
<reference evidence="1" key="2">
    <citation type="submission" date="2023-06" db="EMBL/GenBank/DDBJ databases">
        <authorList>
            <consortium name="Lawrence Berkeley National Laboratory"/>
            <person name="Haridas S."/>
            <person name="Hensen N."/>
            <person name="Bonometti L."/>
            <person name="Westerberg I."/>
            <person name="Brannstrom I.O."/>
            <person name="Guillou S."/>
            <person name="Cros-Aarteil S."/>
            <person name="Calhoun S."/>
            <person name="Kuo A."/>
            <person name="Mondo S."/>
            <person name="Pangilinan J."/>
            <person name="Riley R."/>
            <person name="Labutti K."/>
            <person name="Andreopoulos B."/>
            <person name="Lipzen A."/>
            <person name="Chen C."/>
            <person name="Yanf M."/>
            <person name="Daum C."/>
            <person name="Ng V."/>
            <person name="Clum A."/>
            <person name="Steindorff A."/>
            <person name="Ohm R."/>
            <person name="Martin F."/>
            <person name="Silar P."/>
            <person name="Natvig D."/>
            <person name="Lalanne C."/>
            <person name="Gautier V."/>
            <person name="Ament-Velasquez S.L."/>
            <person name="Kruys A."/>
            <person name="Hutchinson M.I."/>
            <person name="Powell A.J."/>
            <person name="Barry K."/>
            <person name="Miller A.N."/>
            <person name="Grigoriev I.V."/>
            <person name="Debuchy R."/>
            <person name="Gladieux P."/>
            <person name="Thoren M.H."/>
            <person name="Johannesson H."/>
        </authorList>
    </citation>
    <scope>NUCLEOTIDE SEQUENCE</scope>
    <source>
        <strain evidence="1">CBS 958.72</strain>
    </source>
</reference>
<evidence type="ECO:0000313" key="2">
    <source>
        <dbReference type="Proteomes" id="UP001287356"/>
    </source>
</evidence>
<reference evidence="1" key="1">
    <citation type="journal article" date="2023" name="Mol. Phylogenet. Evol.">
        <title>Genome-scale phylogeny and comparative genomics of the fungal order Sordariales.</title>
        <authorList>
            <person name="Hensen N."/>
            <person name="Bonometti L."/>
            <person name="Westerberg I."/>
            <person name="Brannstrom I.O."/>
            <person name="Guillou S."/>
            <person name="Cros-Aarteil S."/>
            <person name="Calhoun S."/>
            <person name="Haridas S."/>
            <person name="Kuo A."/>
            <person name="Mondo S."/>
            <person name="Pangilinan J."/>
            <person name="Riley R."/>
            <person name="LaButti K."/>
            <person name="Andreopoulos B."/>
            <person name="Lipzen A."/>
            <person name="Chen C."/>
            <person name="Yan M."/>
            <person name="Daum C."/>
            <person name="Ng V."/>
            <person name="Clum A."/>
            <person name="Steindorff A."/>
            <person name="Ohm R.A."/>
            <person name="Martin F."/>
            <person name="Silar P."/>
            <person name="Natvig D.O."/>
            <person name="Lalanne C."/>
            <person name="Gautier V."/>
            <person name="Ament-Velasquez S.L."/>
            <person name="Kruys A."/>
            <person name="Hutchinson M.I."/>
            <person name="Powell A.J."/>
            <person name="Barry K."/>
            <person name="Miller A.N."/>
            <person name="Grigoriev I.V."/>
            <person name="Debuchy R."/>
            <person name="Gladieux P."/>
            <person name="Hiltunen Thoren M."/>
            <person name="Johannesson H."/>
        </authorList>
    </citation>
    <scope>NUCLEOTIDE SEQUENCE</scope>
    <source>
        <strain evidence="1">CBS 958.72</strain>
    </source>
</reference>
<dbReference type="EMBL" id="JAULSN010000014">
    <property type="protein sequence ID" value="KAK3360816.1"/>
    <property type="molecule type" value="Genomic_DNA"/>
</dbReference>
<gene>
    <name evidence="1" type="ORF">B0T24DRAFT_692789</name>
</gene>
<comment type="caution">
    <text evidence="1">The sequence shown here is derived from an EMBL/GenBank/DDBJ whole genome shotgun (WGS) entry which is preliminary data.</text>
</comment>
<proteinExistence type="predicted"/>
<keyword evidence="2" id="KW-1185">Reference proteome</keyword>
<evidence type="ECO:0000313" key="1">
    <source>
        <dbReference type="EMBL" id="KAK3360816.1"/>
    </source>
</evidence>
<organism evidence="1 2">
    <name type="scientific">Lasiosphaeria ovina</name>
    <dbReference type="NCBI Taxonomy" id="92902"/>
    <lineage>
        <taxon>Eukaryota</taxon>
        <taxon>Fungi</taxon>
        <taxon>Dikarya</taxon>
        <taxon>Ascomycota</taxon>
        <taxon>Pezizomycotina</taxon>
        <taxon>Sordariomycetes</taxon>
        <taxon>Sordariomycetidae</taxon>
        <taxon>Sordariales</taxon>
        <taxon>Lasiosphaeriaceae</taxon>
        <taxon>Lasiosphaeria</taxon>
    </lineage>
</organism>
<dbReference type="Proteomes" id="UP001287356">
    <property type="component" value="Unassembled WGS sequence"/>
</dbReference>
<sequence length="238" mass="26145">MACPLACLSFVFCRQGKARQLLYSHVLPVSQPVSTPGPRPPTGRFVLRAGPPPGLGAPSCCAAGRRGGWARRRRARFEHVVSDEHAAERYDEDESSLAGAVRPTAARKWRRRRRARSENVMPTSTRLACTARTTRAVWLGRARPWRRGNGAGRILVHASANPGQEQDSGQGQEQGQEQGRGLFLGDAVRHGAARADGAGGAQGLPWEMRYGTEPHELMAQEEHRGCFWEMRYGTEPEG</sequence>
<accession>A0AAE0MXL9</accession>
<name>A0AAE0MXL9_9PEZI</name>